<comment type="similarity">
    <text evidence="8 9">Belongs to the TonB-dependent receptor family.</text>
</comment>
<evidence type="ECO:0000259" key="12">
    <source>
        <dbReference type="Pfam" id="PF07715"/>
    </source>
</evidence>
<dbReference type="AlphaFoldDB" id="A0A0P6VQP0"/>
<evidence type="ECO:0000256" key="10">
    <source>
        <dbReference type="SAM" id="SignalP"/>
    </source>
</evidence>
<evidence type="ECO:0008006" key="15">
    <source>
        <dbReference type="Google" id="ProtNLM"/>
    </source>
</evidence>
<reference evidence="13 14" key="2">
    <citation type="submission" date="2015-10" db="EMBL/GenBank/DDBJ databases">
        <title>Draft Genome Sequence of Prosthecomicrobium hirschii ATCC 27832.</title>
        <authorList>
            <person name="Daniel J."/>
            <person name="Givan S.A."/>
            <person name="Brun Y.V."/>
            <person name="Brown P.J."/>
        </authorList>
    </citation>
    <scope>NUCLEOTIDE SEQUENCE [LARGE SCALE GENOMIC DNA]</scope>
    <source>
        <strain evidence="13 14">16</strain>
    </source>
</reference>
<dbReference type="GO" id="GO:0044718">
    <property type="term" value="P:siderophore transmembrane transport"/>
    <property type="evidence" value="ECO:0007669"/>
    <property type="project" value="TreeGrafter"/>
</dbReference>
<feature type="domain" description="TonB-dependent receptor plug" evidence="12">
    <location>
        <begin position="55"/>
        <end position="158"/>
    </location>
</feature>
<keyword evidence="2 8" id="KW-0813">Transport</keyword>
<dbReference type="RefSeq" id="WP_054359697.1">
    <property type="nucleotide sequence ID" value="NZ_LJYW01000001.1"/>
</dbReference>
<dbReference type="SUPFAM" id="SSF56935">
    <property type="entry name" value="Porins"/>
    <property type="match status" value="1"/>
</dbReference>
<keyword evidence="3 8" id="KW-1134">Transmembrane beta strand</keyword>
<dbReference type="InterPro" id="IPR012910">
    <property type="entry name" value="Plug_dom"/>
</dbReference>
<reference evidence="13 14" key="1">
    <citation type="submission" date="2015-09" db="EMBL/GenBank/DDBJ databases">
        <authorList>
            <person name="Jackson K.R."/>
            <person name="Lunt B.L."/>
            <person name="Fisher J.N.B."/>
            <person name="Gardner A.V."/>
            <person name="Bailey M.E."/>
            <person name="Deus L.M."/>
            <person name="Earl A.S."/>
            <person name="Gibby P.D."/>
            <person name="Hartmann K.A."/>
            <person name="Liu J.E."/>
            <person name="Manci A.M."/>
            <person name="Nielsen D.A."/>
            <person name="Solomon M.B."/>
            <person name="Breakwell D.P."/>
            <person name="Burnett S.H."/>
            <person name="Grose J.H."/>
        </authorList>
    </citation>
    <scope>NUCLEOTIDE SEQUENCE [LARGE SCALE GENOMIC DNA]</scope>
    <source>
        <strain evidence="13 14">16</strain>
    </source>
</reference>
<keyword evidence="7 8" id="KW-0998">Cell outer membrane</keyword>
<evidence type="ECO:0000256" key="6">
    <source>
        <dbReference type="ARBA" id="ARBA00023136"/>
    </source>
</evidence>
<evidence type="ECO:0000256" key="3">
    <source>
        <dbReference type="ARBA" id="ARBA00022452"/>
    </source>
</evidence>
<comment type="subcellular location">
    <subcellularLocation>
        <location evidence="1 8">Cell outer membrane</location>
        <topology evidence="1 8">Multi-pass membrane protein</topology>
    </subcellularLocation>
</comment>
<evidence type="ECO:0000256" key="4">
    <source>
        <dbReference type="ARBA" id="ARBA00022692"/>
    </source>
</evidence>
<dbReference type="InterPro" id="IPR000531">
    <property type="entry name" value="Beta-barrel_TonB"/>
</dbReference>
<dbReference type="Proteomes" id="UP000048984">
    <property type="component" value="Unassembled WGS sequence"/>
</dbReference>
<dbReference type="InterPro" id="IPR039426">
    <property type="entry name" value="TonB-dep_rcpt-like"/>
</dbReference>
<dbReference type="Gene3D" id="2.40.170.20">
    <property type="entry name" value="TonB-dependent receptor, beta-barrel domain"/>
    <property type="match status" value="1"/>
</dbReference>
<evidence type="ECO:0000256" key="5">
    <source>
        <dbReference type="ARBA" id="ARBA00023077"/>
    </source>
</evidence>
<keyword evidence="5 9" id="KW-0798">TonB box</keyword>
<keyword evidence="14" id="KW-1185">Reference proteome</keyword>
<dbReference type="PANTHER" id="PTHR30069:SF49">
    <property type="entry name" value="OUTER MEMBRANE PROTEIN C"/>
    <property type="match status" value="1"/>
</dbReference>
<comment type="caution">
    <text evidence="13">The sequence shown here is derived from an EMBL/GenBank/DDBJ whole genome shotgun (WGS) entry which is preliminary data.</text>
</comment>
<dbReference type="GO" id="GO:0015344">
    <property type="term" value="F:siderophore uptake transmembrane transporter activity"/>
    <property type="evidence" value="ECO:0007669"/>
    <property type="project" value="TreeGrafter"/>
</dbReference>
<feature type="signal peptide" evidence="10">
    <location>
        <begin position="1"/>
        <end position="24"/>
    </location>
</feature>
<dbReference type="PROSITE" id="PS52016">
    <property type="entry name" value="TONB_DEPENDENT_REC_3"/>
    <property type="match status" value="1"/>
</dbReference>
<evidence type="ECO:0000256" key="7">
    <source>
        <dbReference type="ARBA" id="ARBA00023237"/>
    </source>
</evidence>
<name>A0A0P6VQP0_9HYPH</name>
<evidence type="ECO:0000256" key="8">
    <source>
        <dbReference type="PROSITE-ProRule" id="PRU01360"/>
    </source>
</evidence>
<evidence type="ECO:0000313" key="13">
    <source>
        <dbReference type="EMBL" id="KPL53533.1"/>
    </source>
</evidence>
<dbReference type="PANTHER" id="PTHR30069">
    <property type="entry name" value="TONB-DEPENDENT OUTER MEMBRANE RECEPTOR"/>
    <property type="match status" value="1"/>
</dbReference>
<keyword evidence="10" id="KW-0732">Signal</keyword>
<dbReference type="GO" id="GO:0009279">
    <property type="term" value="C:cell outer membrane"/>
    <property type="evidence" value="ECO:0007669"/>
    <property type="project" value="UniProtKB-SubCell"/>
</dbReference>
<keyword evidence="6 8" id="KW-0472">Membrane</keyword>
<evidence type="ECO:0000256" key="9">
    <source>
        <dbReference type="RuleBase" id="RU003357"/>
    </source>
</evidence>
<dbReference type="InterPro" id="IPR037066">
    <property type="entry name" value="Plug_dom_sf"/>
</dbReference>
<protein>
    <recommendedName>
        <fullName evidence="15">TonB-dependent receptor</fullName>
    </recommendedName>
</protein>
<feature type="domain" description="TonB-dependent receptor-like beta-barrel" evidence="11">
    <location>
        <begin position="213"/>
        <end position="679"/>
    </location>
</feature>
<dbReference type="InterPro" id="IPR036942">
    <property type="entry name" value="Beta-barrel_TonB_sf"/>
</dbReference>
<dbReference type="STRING" id="665126.ABB55_16025"/>
<dbReference type="Gene3D" id="2.170.130.10">
    <property type="entry name" value="TonB-dependent receptor, plug domain"/>
    <property type="match status" value="1"/>
</dbReference>
<organism evidence="13 14">
    <name type="scientific">Prosthecodimorpha hirschii</name>
    <dbReference type="NCBI Taxonomy" id="665126"/>
    <lineage>
        <taxon>Bacteria</taxon>
        <taxon>Pseudomonadati</taxon>
        <taxon>Pseudomonadota</taxon>
        <taxon>Alphaproteobacteria</taxon>
        <taxon>Hyphomicrobiales</taxon>
        <taxon>Ancalomicrobiaceae</taxon>
        <taxon>Prosthecodimorpha</taxon>
    </lineage>
</organism>
<proteinExistence type="inferred from homology"/>
<evidence type="ECO:0000256" key="2">
    <source>
        <dbReference type="ARBA" id="ARBA00022448"/>
    </source>
</evidence>
<evidence type="ECO:0000259" key="11">
    <source>
        <dbReference type="Pfam" id="PF00593"/>
    </source>
</evidence>
<sequence>MKSVRLHGSVSLLTLVLAASPTLAQQSKPEILPEVVVTADGQGKMSTPSTGLASPLSAFTISGQPLQRLSPSNSDTAGLLTTIPGVDVATGGGVSGLPVIHGLASDRVNVLTYGMAITAFCANHMNPPLSHADASAIGSVEVLSGITPVSKGGDSIAGSIIVERKRAVFANDDRIEVHGSVSGFYRSNGHGLGGSLDASIANRDWNLEYTGAWSRSDNTKAGGNGGTIRSSEYESLNHMLTLSRRLDNGLVTLSGGIQNIPRQGYPNAWMDMLYNRAAFVNAAYEGTFDWGRLDAKAYWRETNHYMNFLDDKGGSTPKTGMPMYTHGHDAGWSVKATIDLSKQDIVRLGNEMHHADLDDWWPAVPGSMMMGPNTYRNINDGRRDRIGTYAEWERAWTKEWSTLIGGRIDVVDMNTGDVQSYNGMDTDATAATAFNARNHHRTDVNFDLTALVRWKPNDQTDAEFGYARKTRSPNLYERYAWGTGGMSSQMTGWFGDGNGYIGNLNLKPEVAHTISTTLSLHDPASKAWSFKVTPYVSYVENYIDADRVAPPMMWDPNFVQLKFANHDALLWGFDANASAAIWSSPAWGAISLTGRLAYTRGENLDTNDGLYRIMPLNATIGLDHRLGDWTNGFDVKLVAAKTDVSKTRLEQTTPGYALLNWKTGYRWGQVSFDFGVDNILDKKYALPLGGLNIVDYGWNGQPLRPLLGTGRSFWAGLKVQL</sequence>
<accession>A0A0P6VQP0</accession>
<keyword evidence="4 8" id="KW-0812">Transmembrane</keyword>
<feature type="chain" id="PRO_5006131701" description="TonB-dependent receptor" evidence="10">
    <location>
        <begin position="25"/>
        <end position="721"/>
    </location>
</feature>
<gene>
    <name evidence="13" type="ORF">ABB55_16025</name>
</gene>
<evidence type="ECO:0000256" key="1">
    <source>
        <dbReference type="ARBA" id="ARBA00004571"/>
    </source>
</evidence>
<dbReference type="Pfam" id="PF07715">
    <property type="entry name" value="Plug"/>
    <property type="match status" value="1"/>
</dbReference>
<dbReference type="EMBL" id="LJYW01000001">
    <property type="protein sequence ID" value="KPL53533.1"/>
    <property type="molecule type" value="Genomic_DNA"/>
</dbReference>
<dbReference type="Pfam" id="PF00593">
    <property type="entry name" value="TonB_dep_Rec_b-barrel"/>
    <property type="match status" value="1"/>
</dbReference>
<evidence type="ECO:0000313" key="14">
    <source>
        <dbReference type="Proteomes" id="UP000048984"/>
    </source>
</evidence>